<proteinExistence type="predicted"/>
<comment type="caution">
    <text evidence="1">The sequence shown here is derived from an EMBL/GenBank/DDBJ whole genome shotgun (WGS) entry which is preliminary data.</text>
</comment>
<name>A0A941EW31_9ACTN</name>
<accession>A0A941EW31</accession>
<keyword evidence="2" id="KW-1185">Reference proteome</keyword>
<protein>
    <submittedName>
        <fullName evidence="1">Uncharacterized protein</fullName>
    </submittedName>
</protein>
<dbReference type="AlphaFoldDB" id="A0A941EW31"/>
<dbReference type="Proteomes" id="UP000675781">
    <property type="component" value="Unassembled WGS sequence"/>
</dbReference>
<organism evidence="1 2">
    <name type="scientific">Actinospica durhamensis</name>
    <dbReference type="NCBI Taxonomy" id="1508375"/>
    <lineage>
        <taxon>Bacteria</taxon>
        <taxon>Bacillati</taxon>
        <taxon>Actinomycetota</taxon>
        <taxon>Actinomycetes</taxon>
        <taxon>Catenulisporales</taxon>
        <taxon>Actinospicaceae</taxon>
        <taxon>Actinospica</taxon>
    </lineage>
</organism>
<dbReference type="RefSeq" id="WP_212529509.1">
    <property type="nucleotide sequence ID" value="NZ_JAGSOG010000078.1"/>
</dbReference>
<dbReference type="EMBL" id="JAGSOG010000078">
    <property type="protein sequence ID" value="MBR7834994.1"/>
    <property type="molecule type" value="Genomic_DNA"/>
</dbReference>
<evidence type="ECO:0000313" key="1">
    <source>
        <dbReference type="EMBL" id="MBR7834994.1"/>
    </source>
</evidence>
<gene>
    <name evidence="1" type="ORF">KDL01_17095</name>
</gene>
<reference evidence="1" key="1">
    <citation type="submission" date="2021-04" db="EMBL/GenBank/DDBJ databases">
        <title>Genome based classification of Actinospica acidithermotolerans sp. nov., an actinobacterium isolated from an Indonesian hot spring.</title>
        <authorList>
            <person name="Kusuma A.B."/>
            <person name="Putra K.E."/>
            <person name="Nafisah S."/>
            <person name="Loh J."/>
            <person name="Nouioui I."/>
            <person name="Goodfellow M."/>
        </authorList>
    </citation>
    <scope>NUCLEOTIDE SEQUENCE</scope>
    <source>
        <strain evidence="1">CSCA 57</strain>
    </source>
</reference>
<sequence>MPAETWSRFIDVECLPDEVAALIESLATGEHLLIARDGEPIAAVAAIPTAVIPAPAAQRASAEGAGPAGPSIDHHRVTVVASALRMSDHVRTLLSSSLGENYTLLDFNDAPPTADVLLVGPIGLMLLANLRGRFPRARVMVVEASDDSLGMSSNGPVRRYMDAGAETYLVSPSIPALAAQLEQAVTERAALTGGAWPGPGGPGGISGGRRVIEGGLAIDASPPQS</sequence>
<evidence type="ECO:0000313" key="2">
    <source>
        <dbReference type="Proteomes" id="UP000675781"/>
    </source>
</evidence>